<feature type="region of interest" description="Disordered" evidence="1">
    <location>
        <begin position="70"/>
        <end position="94"/>
    </location>
</feature>
<evidence type="ECO:0000313" key="3">
    <source>
        <dbReference type="Proteomes" id="UP000287651"/>
    </source>
</evidence>
<accession>A0A426ZIW5</accession>
<reference evidence="2 3" key="1">
    <citation type="journal article" date="2014" name="Agronomy (Basel)">
        <title>A Draft Genome Sequence for Ensete ventricosum, the Drought-Tolerant Tree Against Hunger.</title>
        <authorList>
            <person name="Harrison J."/>
            <person name="Moore K.A."/>
            <person name="Paszkiewicz K."/>
            <person name="Jones T."/>
            <person name="Grant M."/>
            <person name="Ambacheew D."/>
            <person name="Muzemil S."/>
            <person name="Studholme D.J."/>
        </authorList>
    </citation>
    <scope>NUCLEOTIDE SEQUENCE [LARGE SCALE GENOMIC DNA]</scope>
</reference>
<dbReference type="AlphaFoldDB" id="A0A426ZIW5"/>
<organism evidence="2 3">
    <name type="scientific">Ensete ventricosum</name>
    <name type="common">Abyssinian banana</name>
    <name type="synonym">Musa ensete</name>
    <dbReference type="NCBI Taxonomy" id="4639"/>
    <lineage>
        <taxon>Eukaryota</taxon>
        <taxon>Viridiplantae</taxon>
        <taxon>Streptophyta</taxon>
        <taxon>Embryophyta</taxon>
        <taxon>Tracheophyta</taxon>
        <taxon>Spermatophyta</taxon>
        <taxon>Magnoliopsida</taxon>
        <taxon>Liliopsida</taxon>
        <taxon>Zingiberales</taxon>
        <taxon>Musaceae</taxon>
        <taxon>Ensete</taxon>
    </lineage>
</organism>
<gene>
    <name evidence="2" type="ORF">B296_00040088</name>
</gene>
<evidence type="ECO:0000313" key="2">
    <source>
        <dbReference type="EMBL" id="RRT63844.1"/>
    </source>
</evidence>
<comment type="caution">
    <text evidence="2">The sequence shown here is derived from an EMBL/GenBank/DDBJ whole genome shotgun (WGS) entry which is preliminary data.</text>
</comment>
<dbReference type="Proteomes" id="UP000287651">
    <property type="component" value="Unassembled WGS sequence"/>
</dbReference>
<sequence length="126" mass="13962">MELSLPGKRDAHRMSQFVVVDCTRVDKVNDCSDAAFPSNGSRINDRVPHDDMVTMQLRERVEHVINQRSLRPPAHAWNSDSPLGGSSGQNQSIASHRHRLIRRGIIVISTNYKLGCDLTTASAAKS</sequence>
<protein>
    <submittedName>
        <fullName evidence="2">Uncharacterized protein</fullName>
    </submittedName>
</protein>
<dbReference type="EMBL" id="AMZH03006437">
    <property type="protein sequence ID" value="RRT63844.1"/>
    <property type="molecule type" value="Genomic_DNA"/>
</dbReference>
<proteinExistence type="predicted"/>
<name>A0A426ZIW5_ENSVE</name>
<evidence type="ECO:0000256" key="1">
    <source>
        <dbReference type="SAM" id="MobiDB-lite"/>
    </source>
</evidence>